<dbReference type="CTD" id="9807368"/>
<gene>
    <name evidence="2" type="ORF">GCK72_007357</name>
</gene>
<dbReference type="GeneID" id="9807368"/>
<evidence type="ECO:0000313" key="2">
    <source>
        <dbReference type="EMBL" id="KAF1767398.1"/>
    </source>
</evidence>
<accession>A0A6A5HHR9</accession>
<feature type="domain" description="BTB" evidence="1">
    <location>
        <begin position="134"/>
        <end position="193"/>
    </location>
</feature>
<dbReference type="Gene3D" id="3.30.710.10">
    <property type="entry name" value="Potassium Channel Kv1.1, Chain A"/>
    <property type="match status" value="1"/>
</dbReference>
<dbReference type="AlphaFoldDB" id="A0A6A5HHR9"/>
<dbReference type="EMBL" id="WUAV01000002">
    <property type="protein sequence ID" value="KAF1767398.1"/>
    <property type="molecule type" value="Genomic_DNA"/>
</dbReference>
<dbReference type="Pfam" id="PF00651">
    <property type="entry name" value="BTB"/>
    <property type="match status" value="1"/>
</dbReference>
<dbReference type="Proteomes" id="UP000483820">
    <property type="component" value="Chromosome II"/>
</dbReference>
<dbReference type="InterPro" id="IPR011333">
    <property type="entry name" value="SKP1/BTB/POZ_sf"/>
</dbReference>
<reference evidence="2 3" key="1">
    <citation type="submission" date="2019-12" db="EMBL/GenBank/DDBJ databases">
        <title>Chromosome-level assembly of the Caenorhabditis remanei genome.</title>
        <authorList>
            <person name="Teterina A.A."/>
            <person name="Willis J.H."/>
            <person name="Phillips P.C."/>
        </authorList>
    </citation>
    <scope>NUCLEOTIDE SEQUENCE [LARGE SCALE GENOMIC DNA]</scope>
    <source>
        <strain evidence="2 3">PX506</strain>
        <tissue evidence="2">Whole organism</tissue>
    </source>
</reference>
<dbReference type="PANTHER" id="PTHR22744">
    <property type="entry name" value="HELIX LOOP HELIX PROTEIN 21-RELATED"/>
    <property type="match status" value="1"/>
</dbReference>
<dbReference type="PANTHER" id="PTHR22744:SF14">
    <property type="entry name" value="BTB DOMAIN-CONTAINING PROTEIN-RELATED"/>
    <property type="match status" value="1"/>
</dbReference>
<protein>
    <recommendedName>
        <fullName evidence="1">BTB domain-containing protein</fullName>
    </recommendedName>
</protein>
<dbReference type="SMART" id="SM00225">
    <property type="entry name" value="BTB"/>
    <property type="match status" value="1"/>
</dbReference>
<evidence type="ECO:0000313" key="3">
    <source>
        <dbReference type="Proteomes" id="UP000483820"/>
    </source>
</evidence>
<dbReference type="PROSITE" id="PS50097">
    <property type="entry name" value="BTB"/>
    <property type="match status" value="1"/>
</dbReference>
<dbReference type="InterPro" id="IPR000210">
    <property type="entry name" value="BTB/POZ_dom"/>
</dbReference>
<dbReference type="KEGG" id="crq:GCK72_007357"/>
<proteinExistence type="predicted"/>
<dbReference type="SUPFAM" id="SSF54695">
    <property type="entry name" value="POZ domain"/>
    <property type="match status" value="1"/>
</dbReference>
<comment type="caution">
    <text evidence="2">The sequence shown here is derived from an EMBL/GenBank/DDBJ whole genome shotgun (WGS) entry which is preliminary data.</text>
</comment>
<dbReference type="RefSeq" id="XP_003095197.2">
    <property type="nucleotide sequence ID" value="XM_003095149.2"/>
</dbReference>
<organism evidence="2 3">
    <name type="scientific">Caenorhabditis remanei</name>
    <name type="common">Caenorhabditis vulgaris</name>
    <dbReference type="NCBI Taxonomy" id="31234"/>
    <lineage>
        <taxon>Eukaryota</taxon>
        <taxon>Metazoa</taxon>
        <taxon>Ecdysozoa</taxon>
        <taxon>Nematoda</taxon>
        <taxon>Chromadorea</taxon>
        <taxon>Rhabditida</taxon>
        <taxon>Rhabditina</taxon>
        <taxon>Rhabditomorpha</taxon>
        <taxon>Rhabditoidea</taxon>
        <taxon>Rhabditidae</taxon>
        <taxon>Peloderinae</taxon>
        <taxon>Caenorhabditis</taxon>
    </lineage>
</organism>
<evidence type="ECO:0000259" key="1">
    <source>
        <dbReference type="PROSITE" id="PS50097"/>
    </source>
</evidence>
<dbReference type="CDD" id="cd01165">
    <property type="entry name" value="BTB_POZ"/>
    <property type="match status" value="1"/>
</dbReference>
<sequence length="292" mass="33274">MIDEVIEYTSCLLPVVNDNLDVSETKGVMCTWSGAIIDDNIISLTWIFDWSKLKDQGVESLFGQLSIHSENIPKESQQIDIDFRNSIETIETVIEVATSCDPLINVSFDFSVIPVTNSAAKEACEEMFAPSEETDGILIVEGMKLHVNKEFLSYQSEFFRALFSSNYKEGQMAEIPIKDVNFSDFKLLLSIVYPINEFPNDKTAEKLLELADRFIIPSVTHKVNYHLMNHSKFDNSKLLCLADEYQLKDLLEKSIHQMNTLEKAKELEKCGEYSELSIATKAKLFDRMLKLI</sequence>
<name>A0A6A5HHR9_CAERE</name>